<dbReference type="InterPro" id="IPR037185">
    <property type="entry name" value="EmrE-like"/>
</dbReference>
<dbReference type="GO" id="GO:0016020">
    <property type="term" value="C:membrane"/>
    <property type="evidence" value="ECO:0007669"/>
    <property type="project" value="InterPro"/>
</dbReference>
<feature type="transmembrane region" description="Helical" evidence="1">
    <location>
        <begin position="53"/>
        <end position="70"/>
    </location>
</feature>
<reference evidence="3 5" key="1">
    <citation type="submission" date="2015-10" db="EMBL/GenBank/DDBJ databases">
        <title>Draft genome of Bosea thiooxidans.</title>
        <authorList>
            <person name="Wang X."/>
        </authorList>
    </citation>
    <scope>NUCLEOTIDE SEQUENCE [LARGE SCALE GENOMIC DNA]</scope>
    <source>
        <strain evidence="3 5">CGMCC 9174</strain>
    </source>
</reference>
<dbReference type="EMBL" id="FUYX01000001">
    <property type="protein sequence ID" value="SKB36810.1"/>
    <property type="molecule type" value="Genomic_DNA"/>
</dbReference>
<keyword evidence="1" id="KW-1133">Transmembrane helix</keyword>
<evidence type="ECO:0000313" key="5">
    <source>
        <dbReference type="Proteomes" id="UP000051562"/>
    </source>
</evidence>
<keyword evidence="5" id="KW-1185">Reference proteome</keyword>
<feature type="transmembrane region" description="Helical" evidence="1">
    <location>
        <begin position="112"/>
        <end position="131"/>
    </location>
</feature>
<dbReference type="Pfam" id="PF00892">
    <property type="entry name" value="EamA"/>
    <property type="match status" value="2"/>
</dbReference>
<sequence length="302" mass="31447">MSSPSCASPALTASGPQRLDPTLVFTVTFTVMAWASSFPAIRAGLAGFGPAEMAALRFALAGGPAALFLLATRAKLPERADIWRFLTGGVIFIAAYALLLNFGQRVVPAGPAAFIINTNPIMTAVLAMMILGERFSLTAWLGTALSFAGIGVIALGKGLDVEIGLSVLLILGAAFCNAITTVVQKPLFARYKPLHVAAWNQAIGGFVLLPFLPSAIAQAGVAPSISFWSVVYLAAVPSLIAYGTWAITLSRLPAARAANFQYAVPPMAMLIGFLWLGEVPTLFGLIGGAMALAGVVVVNLKR</sequence>
<dbReference type="AlphaFoldDB" id="A0A0Q3IAX7"/>
<dbReference type="Proteomes" id="UP000190130">
    <property type="component" value="Unassembled WGS sequence"/>
</dbReference>
<feature type="transmembrane region" description="Helical" evidence="1">
    <location>
        <begin position="21"/>
        <end position="41"/>
    </location>
</feature>
<dbReference type="Proteomes" id="UP000051562">
    <property type="component" value="Unassembled WGS sequence"/>
</dbReference>
<evidence type="ECO:0000256" key="1">
    <source>
        <dbReference type="SAM" id="Phobius"/>
    </source>
</evidence>
<reference evidence="4 6" key="2">
    <citation type="submission" date="2017-02" db="EMBL/GenBank/DDBJ databases">
        <authorList>
            <person name="Peterson S.W."/>
        </authorList>
    </citation>
    <scope>NUCLEOTIDE SEQUENCE [LARGE SCALE GENOMIC DNA]</scope>
    <source>
        <strain evidence="4 6">DSM 9653</strain>
    </source>
</reference>
<accession>A0A0Q3IAX7</accession>
<dbReference type="InterPro" id="IPR052756">
    <property type="entry name" value="Alkyne_AA_exporter"/>
</dbReference>
<keyword evidence="1" id="KW-0812">Transmembrane</keyword>
<evidence type="ECO:0000259" key="2">
    <source>
        <dbReference type="Pfam" id="PF00892"/>
    </source>
</evidence>
<dbReference type="RefSeq" id="WP_055726689.1">
    <property type="nucleotide sequence ID" value="NZ_FUYX01000001.1"/>
</dbReference>
<feature type="transmembrane region" description="Helical" evidence="1">
    <location>
        <begin position="82"/>
        <end position="100"/>
    </location>
</feature>
<feature type="domain" description="EamA" evidence="2">
    <location>
        <begin position="26"/>
        <end position="154"/>
    </location>
</feature>
<feature type="domain" description="EamA" evidence="2">
    <location>
        <begin position="166"/>
        <end position="299"/>
    </location>
</feature>
<gene>
    <name evidence="3" type="ORF">ARD30_08265</name>
    <name evidence="4" type="ORF">SAMN05660750_00372</name>
</gene>
<organism evidence="3 5">
    <name type="scientific">Bosea thiooxidans</name>
    <dbReference type="NCBI Taxonomy" id="53254"/>
    <lineage>
        <taxon>Bacteria</taxon>
        <taxon>Pseudomonadati</taxon>
        <taxon>Pseudomonadota</taxon>
        <taxon>Alphaproteobacteria</taxon>
        <taxon>Hyphomicrobiales</taxon>
        <taxon>Boseaceae</taxon>
        <taxon>Bosea</taxon>
    </lineage>
</organism>
<evidence type="ECO:0000313" key="3">
    <source>
        <dbReference type="EMBL" id="KQK31981.1"/>
    </source>
</evidence>
<feature type="transmembrane region" description="Helical" evidence="1">
    <location>
        <begin position="163"/>
        <end position="184"/>
    </location>
</feature>
<evidence type="ECO:0000313" key="4">
    <source>
        <dbReference type="EMBL" id="SKB36810.1"/>
    </source>
</evidence>
<protein>
    <submittedName>
        <fullName evidence="4">EamA-like transporter family protein</fullName>
    </submittedName>
</protein>
<dbReference type="STRING" id="53254.SAMN05660750_00372"/>
<name>A0A0Q3IAX7_9HYPH</name>
<feature type="transmembrane region" description="Helical" evidence="1">
    <location>
        <begin position="225"/>
        <end position="247"/>
    </location>
</feature>
<feature type="transmembrane region" description="Helical" evidence="1">
    <location>
        <begin position="259"/>
        <end position="276"/>
    </location>
</feature>
<dbReference type="EMBL" id="LMAR01000009">
    <property type="protein sequence ID" value="KQK31981.1"/>
    <property type="molecule type" value="Genomic_DNA"/>
</dbReference>
<dbReference type="SUPFAM" id="SSF103481">
    <property type="entry name" value="Multidrug resistance efflux transporter EmrE"/>
    <property type="match status" value="2"/>
</dbReference>
<proteinExistence type="predicted"/>
<feature type="transmembrane region" description="Helical" evidence="1">
    <location>
        <begin position="282"/>
        <end position="300"/>
    </location>
</feature>
<dbReference type="PANTHER" id="PTHR12715:SF4">
    <property type="entry name" value="EAMA DOMAIN-CONTAINING PROTEIN"/>
    <property type="match status" value="1"/>
</dbReference>
<dbReference type="OrthoDB" id="9809509at2"/>
<feature type="transmembrane region" description="Helical" evidence="1">
    <location>
        <begin position="138"/>
        <end position="157"/>
    </location>
</feature>
<dbReference type="InterPro" id="IPR000620">
    <property type="entry name" value="EamA_dom"/>
</dbReference>
<feature type="transmembrane region" description="Helical" evidence="1">
    <location>
        <begin position="196"/>
        <end position="219"/>
    </location>
</feature>
<dbReference type="PANTHER" id="PTHR12715">
    <property type="entry name" value="TRANSPORTER, DRUG/METABOLITE EXPORTER FAMILY"/>
    <property type="match status" value="1"/>
</dbReference>
<dbReference type="Gene3D" id="1.10.3730.20">
    <property type="match status" value="1"/>
</dbReference>
<keyword evidence="1" id="KW-0472">Membrane</keyword>
<evidence type="ECO:0000313" key="6">
    <source>
        <dbReference type="Proteomes" id="UP000190130"/>
    </source>
</evidence>